<proteinExistence type="predicted"/>
<dbReference type="Gene3D" id="3.40.50.80">
    <property type="entry name" value="Nucleotide-binding domain of ferredoxin-NADP reductase (FNR) module"/>
    <property type="match status" value="1"/>
</dbReference>
<accession>A0ABT0N6B1</accession>
<evidence type="ECO:0000313" key="13">
    <source>
        <dbReference type="EMBL" id="MCL2913958.1"/>
    </source>
</evidence>
<gene>
    <name evidence="13" type="ORF">L2725_09155</name>
</gene>
<organism evidence="13 14">
    <name type="scientific">Shewanella corallii</name>
    <dbReference type="NCBI Taxonomy" id="560080"/>
    <lineage>
        <taxon>Bacteria</taxon>
        <taxon>Pseudomonadati</taxon>
        <taxon>Pseudomonadota</taxon>
        <taxon>Gammaproteobacteria</taxon>
        <taxon>Alteromonadales</taxon>
        <taxon>Shewanellaceae</taxon>
        <taxon>Shewanella</taxon>
    </lineage>
</organism>
<dbReference type="PRINTS" id="PR00371">
    <property type="entry name" value="FPNCR"/>
</dbReference>
<dbReference type="PROSITE" id="PS00197">
    <property type="entry name" value="2FE2S_FER_1"/>
    <property type="match status" value="1"/>
</dbReference>
<feature type="domain" description="FAD-binding FR-type" evidence="12">
    <location>
        <begin position="3"/>
        <end position="108"/>
    </location>
</feature>
<dbReference type="SUPFAM" id="SSF63380">
    <property type="entry name" value="Riboflavin synthase domain-like"/>
    <property type="match status" value="1"/>
</dbReference>
<evidence type="ECO:0000256" key="3">
    <source>
        <dbReference type="ARBA" id="ARBA00022714"/>
    </source>
</evidence>
<dbReference type="PROSITE" id="PS51085">
    <property type="entry name" value="2FE2S_FER_2"/>
    <property type="match status" value="1"/>
</dbReference>
<dbReference type="InterPro" id="IPR050415">
    <property type="entry name" value="MRET"/>
</dbReference>
<dbReference type="InterPro" id="IPR017938">
    <property type="entry name" value="Riboflavin_synthase-like_b-brl"/>
</dbReference>
<dbReference type="PRINTS" id="PR00410">
    <property type="entry name" value="PHEHYDRXLASE"/>
</dbReference>
<evidence type="ECO:0000256" key="10">
    <source>
        <dbReference type="ARBA" id="ARBA00034078"/>
    </source>
</evidence>
<dbReference type="InterPro" id="IPR001041">
    <property type="entry name" value="2Fe-2S_ferredoxin-type"/>
</dbReference>
<dbReference type="PANTHER" id="PTHR47354">
    <property type="entry name" value="NADH OXIDOREDUCTASE HCR"/>
    <property type="match status" value="1"/>
</dbReference>
<dbReference type="PANTHER" id="PTHR47354:SF8">
    <property type="entry name" value="1,2-PHENYLACETYL-COA EPOXIDASE, SUBUNIT E"/>
    <property type="match status" value="1"/>
</dbReference>
<dbReference type="InterPro" id="IPR017927">
    <property type="entry name" value="FAD-bd_FR_type"/>
</dbReference>
<reference evidence="13 14" key="1">
    <citation type="submission" date="2022-01" db="EMBL/GenBank/DDBJ databases">
        <title>Whole genome-based taxonomy of the Shewanellaceae.</title>
        <authorList>
            <person name="Martin-Rodriguez A.J."/>
        </authorList>
    </citation>
    <scope>NUCLEOTIDE SEQUENCE [LARGE SCALE GENOMIC DNA]</scope>
    <source>
        <strain evidence="13 14">DSM 21332</strain>
    </source>
</reference>
<keyword evidence="8" id="KW-0411">Iron-sulfur</keyword>
<keyword evidence="4" id="KW-0479">Metal-binding</keyword>
<dbReference type="Gene3D" id="2.40.30.10">
    <property type="entry name" value="Translation factors"/>
    <property type="match status" value="1"/>
</dbReference>
<evidence type="ECO:0000313" key="14">
    <source>
        <dbReference type="Proteomes" id="UP001202831"/>
    </source>
</evidence>
<dbReference type="EMBL" id="JAKIKT010000003">
    <property type="protein sequence ID" value="MCL2913958.1"/>
    <property type="molecule type" value="Genomic_DNA"/>
</dbReference>
<dbReference type="PROSITE" id="PS51384">
    <property type="entry name" value="FAD_FR"/>
    <property type="match status" value="1"/>
</dbReference>
<dbReference type="InterPro" id="IPR039261">
    <property type="entry name" value="FNR_nucleotide-bd"/>
</dbReference>
<comment type="cofactor">
    <cofactor evidence="10">
        <name>[2Fe-2S] cluster</name>
        <dbReference type="ChEBI" id="CHEBI:190135"/>
    </cofactor>
</comment>
<keyword evidence="14" id="KW-1185">Reference proteome</keyword>
<dbReference type="InterPro" id="IPR036010">
    <property type="entry name" value="2Fe-2S_ferredoxin-like_sf"/>
</dbReference>
<dbReference type="InterPro" id="IPR008333">
    <property type="entry name" value="Cbr1-like_FAD-bd_dom"/>
</dbReference>
<dbReference type="InterPro" id="IPR001709">
    <property type="entry name" value="Flavoprot_Pyr_Nucl_cyt_Rdtase"/>
</dbReference>
<dbReference type="RefSeq" id="WP_249248693.1">
    <property type="nucleotide sequence ID" value="NZ_JAKIKT010000003.1"/>
</dbReference>
<dbReference type="Gene3D" id="3.10.20.30">
    <property type="match status" value="1"/>
</dbReference>
<dbReference type="InterPro" id="IPR001433">
    <property type="entry name" value="OxRdtase_FAD/NAD-bd"/>
</dbReference>
<evidence type="ECO:0000256" key="8">
    <source>
        <dbReference type="ARBA" id="ARBA00023014"/>
    </source>
</evidence>
<evidence type="ECO:0000256" key="6">
    <source>
        <dbReference type="ARBA" id="ARBA00023002"/>
    </source>
</evidence>
<dbReference type="InterPro" id="IPR006058">
    <property type="entry name" value="2Fe2S_fd_BS"/>
</dbReference>
<dbReference type="Pfam" id="PF00175">
    <property type="entry name" value="NAD_binding_1"/>
    <property type="match status" value="1"/>
</dbReference>
<evidence type="ECO:0000256" key="4">
    <source>
        <dbReference type="ARBA" id="ARBA00022723"/>
    </source>
</evidence>
<dbReference type="SUPFAM" id="SSF52343">
    <property type="entry name" value="Ferredoxin reductase-like, C-terminal NADP-linked domain"/>
    <property type="match status" value="1"/>
</dbReference>
<dbReference type="InterPro" id="IPR012675">
    <property type="entry name" value="Beta-grasp_dom_sf"/>
</dbReference>
<keyword evidence="9" id="KW-0830">Ubiquinone</keyword>
<name>A0ABT0N6B1_9GAMM</name>
<protein>
    <submittedName>
        <fullName evidence="13">Ferredoxin--NADP reductase</fullName>
    </submittedName>
</protein>
<evidence type="ECO:0000259" key="12">
    <source>
        <dbReference type="PROSITE" id="PS51384"/>
    </source>
</evidence>
<dbReference type="CDD" id="cd06214">
    <property type="entry name" value="PA_degradation_oxidoreductase_like"/>
    <property type="match status" value="1"/>
</dbReference>
<keyword evidence="3" id="KW-0001">2Fe-2S</keyword>
<dbReference type="Pfam" id="PF00970">
    <property type="entry name" value="FAD_binding_6"/>
    <property type="match status" value="1"/>
</dbReference>
<evidence type="ECO:0000256" key="7">
    <source>
        <dbReference type="ARBA" id="ARBA00023004"/>
    </source>
</evidence>
<dbReference type="Proteomes" id="UP001202831">
    <property type="component" value="Unassembled WGS sequence"/>
</dbReference>
<evidence type="ECO:0000256" key="9">
    <source>
        <dbReference type="ARBA" id="ARBA00023075"/>
    </source>
</evidence>
<keyword evidence="2" id="KW-0285">Flavoprotein</keyword>
<evidence type="ECO:0000256" key="1">
    <source>
        <dbReference type="ARBA" id="ARBA00001974"/>
    </source>
</evidence>
<comment type="caution">
    <text evidence="13">The sequence shown here is derived from an EMBL/GenBank/DDBJ whole genome shotgun (WGS) entry which is preliminary data.</text>
</comment>
<evidence type="ECO:0000256" key="2">
    <source>
        <dbReference type="ARBA" id="ARBA00022630"/>
    </source>
</evidence>
<keyword evidence="6" id="KW-0560">Oxidoreductase</keyword>
<comment type="cofactor">
    <cofactor evidence="1">
        <name>FAD</name>
        <dbReference type="ChEBI" id="CHEBI:57692"/>
    </cofactor>
</comment>
<keyword evidence="5" id="KW-0274">FAD</keyword>
<dbReference type="CDD" id="cd00207">
    <property type="entry name" value="fer2"/>
    <property type="match status" value="1"/>
</dbReference>
<keyword evidence="7" id="KW-0408">Iron</keyword>
<feature type="domain" description="2Fe-2S ferredoxin-type" evidence="11">
    <location>
        <begin position="258"/>
        <end position="347"/>
    </location>
</feature>
<dbReference type="Pfam" id="PF00111">
    <property type="entry name" value="Fer2"/>
    <property type="match status" value="1"/>
</dbReference>
<dbReference type="SUPFAM" id="SSF54292">
    <property type="entry name" value="2Fe-2S ferredoxin-like"/>
    <property type="match status" value="1"/>
</dbReference>
<evidence type="ECO:0000256" key="5">
    <source>
        <dbReference type="ARBA" id="ARBA00022827"/>
    </source>
</evidence>
<evidence type="ECO:0000259" key="11">
    <source>
        <dbReference type="PROSITE" id="PS51085"/>
    </source>
</evidence>
<sequence>MSSRYHSLKVVEVIEETHDAKSLIFDVPPELVESYRYASGQFLTFRIAQGKEQLLRCYSMSSSPELDKGLRVTIKRVEGGRVSNYLCDTVRVGDLLEVMRPAGVFVPKSQDEDLLLCAGGSGVTPVFSILQTALAKGRGKVRFIYANRDEASVIFAERLRQLAQEYPKRLQLIHLLDSLNGIPSMELLSSLAKPLLHGRAFICGPGPFMDAMETALKQNGMPSSKVHVERFVSLPDESVGAPNDQPSQGPAKAAAVDQAIAVVELDGQTHEIPWAGGETLLDAAEKIGLELPYSCRSGMCASCMCEVKEGNVDLLINDVLDERDLKNNLTLSCQAVPLTEKVHIRYT</sequence>